<feature type="compositionally biased region" description="Low complexity" evidence="1">
    <location>
        <begin position="68"/>
        <end position="81"/>
    </location>
</feature>
<accession>A0A9Q3BHT0</accession>
<dbReference type="EMBL" id="AVOT02001186">
    <property type="protein sequence ID" value="MBW0466006.1"/>
    <property type="molecule type" value="Genomic_DNA"/>
</dbReference>
<feature type="compositionally biased region" description="Polar residues" evidence="1">
    <location>
        <begin position="90"/>
        <end position="99"/>
    </location>
</feature>
<organism evidence="2 3">
    <name type="scientific">Austropuccinia psidii MF-1</name>
    <dbReference type="NCBI Taxonomy" id="1389203"/>
    <lineage>
        <taxon>Eukaryota</taxon>
        <taxon>Fungi</taxon>
        <taxon>Dikarya</taxon>
        <taxon>Basidiomycota</taxon>
        <taxon>Pucciniomycotina</taxon>
        <taxon>Pucciniomycetes</taxon>
        <taxon>Pucciniales</taxon>
        <taxon>Sphaerophragmiaceae</taxon>
        <taxon>Austropuccinia</taxon>
    </lineage>
</organism>
<evidence type="ECO:0000313" key="3">
    <source>
        <dbReference type="Proteomes" id="UP000765509"/>
    </source>
</evidence>
<dbReference type="AlphaFoldDB" id="A0A9Q3BHT0"/>
<sequence length="99" mass="10362">MISLENSSHYIPAVHNTVTPQEPAVPLRGFNSPSHAASLTKPNVTLAGQSLANWAGVIARLLQSSQLFSQSGSPSDGSPPSLARRRNCELGNNNVGTPS</sequence>
<evidence type="ECO:0000256" key="1">
    <source>
        <dbReference type="SAM" id="MobiDB-lite"/>
    </source>
</evidence>
<name>A0A9Q3BHT0_9BASI</name>
<comment type="caution">
    <text evidence="2">The sequence shown here is derived from an EMBL/GenBank/DDBJ whole genome shotgun (WGS) entry which is preliminary data.</text>
</comment>
<reference evidence="2" key="1">
    <citation type="submission" date="2021-03" db="EMBL/GenBank/DDBJ databases">
        <title>Draft genome sequence of rust myrtle Austropuccinia psidii MF-1, a brazilian biotype.</title>
        <authorList>
            <person name="Quecine M.C."/>
            <person name="Pachon D.M.R."/>
            <person name="Bonatelli M.L."/>
            <person name="Correr F.H."/>
            <person name="Franceschini L.M."/>
            <person name="Leite T.F."/>
            <person name="Margarido G.R.A."/>
            <person name="Almeida C.A."/>
            <person name="Ferrarezi J.A."/>
            <person name="Labate C.A."/>
        </authorList>
    </citation>
    <scope>NUCLEOTIDE SEQUENCE</scope>
    <source>
        <strain evidence="2">MF-1</strain>
    </source>
</reference>
<protein>
    <submittedName>
        <fullName evidence="2">Uncharacterized protein</fullName>
    </submittedName>
</protein>
<dbReference type="Proteomes" id="UP000765509">
    <property type="component" value="Unassembled WGS sequence"/>
</dbReference>
<gene>
    <name evidence="2" type="ORF">O181_005721</name>
</gene>
<evidence type="ECO:0000313" key="2">
    <source>
        <dbReference type="EMBL" id="MBW0466006.1"/>
    </source>
</evidence>
<proteinExistence type="predicted"/>
<keyword evidence="3" id="KW-1185">Reference proteome</keyword>
<feature type="region of interest" description="Disordered" evidence="1">
    <location>
        <begin position="68"/>
        <end position="99"/>
    </location>
</feature>